<organism evidence="1 2">
    <name type="scientific">Streptomyces noursei</name>
    <name type="common">Streptomyces albulus</name>
    <dbReference type="NCBI Taxonomy" id="1971"/>
    <lineage>
        <taxon>Bacteria</taxon>
        <taxon>Bacillati</taxon>
        <taxon>Actinomycetota</taxon>
        <taxon>Actinomycetes</taxon>
        <taxon>Kitasatosporales</taxon>
        <taxon>Streptomycetaceae</taxon>
        <taxon>Streptomyces</taxon>
    </lineage>
</organism>
<reference evidence="1 2" key="1">
    <citation type="journal article" date="2019" name="Microbiol. Resour. Announc.">
        <title>Draft Genome Sequence of the Most Traditional epsilon-Poly-l-Lysine Producer, Streptomyces albulus NBRC14147.</title>
        <authorList>
            <person name="Yamanaka K."/>
            <person name="Hamano Y."/>
        </authorList>
    </citation>
    <scope>NUCLEOTIDE SEQUENCE [LARGE SCALE GENOMIC DNA]</scope>
    <source>
        <strain evidence="1 2">NBRC 14147</strain>
    </source>
</reference>
<dbReference type="Proteomes" id="UP000288351">
    <property type="component" value="Unassembled WGS sequence"/>
</dbReference>
<gene>
    <name evidence="1" type="ORF">SALB_01755</name>
</gene>
<dbReference type="SUPFAM" id="SSF69118">
    <property type="entry name" value="AhpD-like"/>
    <property type="match status" value="1"/>
</dbReference>
<evidence type="ECO:0000313" key="2">
    <source>
        <dbReference type="Proteomes" id="UP000288351"/>
    </source>
</evidence>
<dbReference type="Gene3D" id="1.20.1290.10">
    <property type="entry name" value="AhpD-like"/>
    <property type="match status" value="1"/>
</dbReference>
<dbReference type="EMBL" id="BHXC01000006">
    <property type="protein sequence ID" value="GCB89082.1"/>
    <property type="molecule type" value="Genomic_DNA"/>
</dbReference>
<accession>A0A059W0N9</accession>
<dbReference type="InterPro" id="IPR029032">
    <property type="entry name" value="AhpD-like"/>
</dbReference>
<dbReference type="AlphaFoldDB" id="A0A059W0N9"/>
<sequence>MARVGYPDEAGLRAHTRNALRDFGVDLNINHIISNADNLAAYVIKLAGASFARTTLHPRCRELIVLATARRKGRCAYVLANHQPAMVRLELAPAEILRGNVASLDAAEQTLYEALCSRDFLQSWSEATVQHLASHFNDGQIVEILILEAIYELYANIANDLDVEVDARGDEIAKKLPAEGSGPQG</sequence>
<protein>
    <submittedName>
        <fullName evidence="1">Uncharacterized protein</fullName>
    </submittedName>
</protein>
<dbReference type="RefSeq" id="WP_016574736.1">
    <property type="nucleotide sequence ID" value="NZ_BHXC01000006.1"/>
</dbReference>
<dbReference type="STRING" id="68570.DC74_952"/>
<name>A0A059W0N9_STRNR</name>
<proteinExistence type="predicted"/>
<comment type="caution">
    <text evidence="1">The sequence shown here is derived from an EMBL/GenBank/DDBJ whole genome shotgun (WGS) entry which is preliminary data.</text>
</comment>
<evidence type="ECO:0000313" key="1">
    <source>
        <dbReference type="EMBL" id="GCB89082.1"/>
    </source>
</evidence>